<evidence type="ECO:0000256" key="1">
    <source>
        <dbReference type="SAM" id="SignalP"/>
    </source>
</evidence>
<feature type="signal peptide" evidence="1">
    <location>
        <begin position="1"/>
        <end position="21"/>
    </location>
</feature>
<keyword evidence="3" id="KW-1185">Reference proteome</keyword>
<sequence length="284" mass="31935">MKKLFSFFVGAICLVSHISFAQENNSMLWEVSGNGLQQPSYVQGTFHMMCAKDFQMKQKTIDALGKVKRLVLELNYTDPTEMAAVQKMMQSDQKLSEKLSADEATELNEVLKSYGVTLQAVNNYSPQALYSFIGQKATPCPQTEIKMYEIELLTLAAKSGKTFGGLEKVADQTDALGKSYDLKEIIRQLKAGDEYAILSESMIKAFNEENLIALDELLKDERFMNKEQEDLMLNKRNIDWVSKKMPAMMEKESVLFAVGGGHLLGKEGVLNLLKEKGYTIKPVR</sequence>
<dbReference type="RefSeq" id="WP_340233039.1">
    <property type="nucleotide sequence ID" value="NZ_JBBEWC010000001.1"/>
</dbReference>
<accession>A0ABW5JDD4</accession>
<dbReference type="PANTHER" id="PTHR40590">
    <property type="entry name" value="CYTOPLASMIC PROTEIN-RELATED"/>
    <property type="match status" value="1"/>
</dbReference>
<organism evidence="2 3">
    <name type="scientific">Emticicia soli</name>
    <dbReference type="NCBI Taxonomy" id="2027878"/>
    <lineage>
        <taxon>Bacteria</taxon>
        <taxon>Pseudomonadati</taxon>
        <taxon>Bacteroidota</taxon>
        <taxon>Cytophagia</taxon>
        <taxon>Cytophagales</taxon>
        <taxon>Leadbetterellaceae</taxon>
        <taxon>Emticicia</taxon>
    </lineage>
</organism>
<protein>
    <submittedName>
        <fullName evidence="2">TraB/GumN family protein</fullName>
    </submittedName>
</protein>
<dbReference type="Proteomes" id="UP001597510">
    <property type="component" value="Unassembled WGS sequence"/>
</dbReference>
<feature type="chain" id="PRO_5045458627" evidence="1">
    <location>
        <begin position="22"/>
        <end position="284"/>
    </location>
</feature>
<dbReference type="EMBL" id="JBHULC010000038">
    <property type="protein sequence ID" value="MFD2523352.1"/>
    <property type="molecule type" value="Genomic_DNA"/>
</dbReference>
<name>A0ABW5JDD4_9BACT</name>
<dbReference type="Pfam" id="PF01963">
    <property type="entry name" value="TraB_PrgY_gumN"/>
    <property type="match status" value="1"/>
</dbReference>
<proteinExistence type="predicted"/>
<reference evidence="3" key="1">
    <citation type="journal article" date="2019" name="Int. J. Syst. Evol. Microbiol.">
        <title>The Global Catalogue of Microorganisms (GCM) 10K type strain sequencing project: providing services to taxonomists for standard genome sequencing and annotation.</title>
        <authorList>
            <consortium name="The Broad Institute Genomics Platform"/>
            <consortium name="The Broad Institute Genome Sequencing Center for Infectious Disease"/>
            <person name="Wu L."/>
            <person name="Ma J."/>
        </authorList>
    </citation>
    <scope>NUCLEOTIDE SEQUENCE [LARGE SCALE GENOMIC DNA]</scope>
    <source>
        <strain evidence="3">KCTC 52344</strain>
    </source>
</reference>
<keyword evidence="1" id="KW-0732">Signal</keyword>
<evidence type="ECO:0000313" key="3">
    <source>
        <dbReference type="Proteomes" id="UP001597510"/>
    </source>
</evidence>
<dbReference type="CDD" id="cd14789">
    <property type="entry name" value="Tiki"/>
    <property type="match status" value="1"/>
</dbReference>
<dbReference type="InterPro" id="IPR047111">
    <property type="entry name" value="YbaP-like"/>
</dbReference>
<dbReference type="InterPro" id="IPR002816">
    <property type="entry name" value="TraB/PrgY/GumN_fam"/>
</dbReference>
<comment type="caution">
    <text evidence="2">The sequence shown here is derived from an EMBL/GenBank/DDBJ whole genome shotgun (WGS) entry which is preliminary data.</text>
</comment>
<dbReference type="PANTHER" id="PTHR40590:SF1">
    <property type="entry name" value="CYTOPLASMIC PROTEIN"/>
    <property type="match status" value="1"/>
</dbReference>
<evidence type="ECO:0000313" key="2">
    <source>
        <dbReference type="EMBL" id="MFD2523352.1"/>
    </source>
</evidence>
<gene>
    <name evidence="2" type="ORF">ACFSR2_20815</name>
</gene>